<organism evidence="5 6">
    <name type="scientific">Microthyrium microscopicum</name>
    <dbReference type="NCBI Taxonomy" id="703497"/>
    <lineage>
        <taxon>Eukaryota</taxon>
        <taxon>Fungi</taxon>
        <taxon>Dikarya</taxon>
        <taxon>Ascomycota</taxon>
        <taxon>Pezizomycotina</taxon>
        <taxon>Dothideomycetes</taxon>
        <taxon>Dothideomycetes incertae sedis</taxon>
        <taxon>Microthyriales</taxon>
        <taxon>Microthyriaceae</taxon>
        <taxon>Microthyrium</taxon>
    </lineage>
</organism>
<dbReference type="InterPro" id="IPR011989">
    <property type="entry name" value="ARM-like"/>
</dbReference>
<dbReference type="InterPro" id="IPR011430">
    <property type="entry name" value="UTP20_N"/>
</dbReference>
<keyword evidence="6" id="KW-1185">Reference proteome</keyword>
<dbReference type="EMBL" id="MU004233">
    <property type="protein sequence ID" value="KAF2671097.1"/>
    <property type="molecule type" value="Genomic_DNA"/>
</dbReference>
<evidence type="ECO:0000259" key="3">
    <source>
        <dbReference type="Pfam" id="PF20416"/>
    </source>
</evidence>
<evidence type="ECO:0000313" key="6">
    <source>
        <dbReference type="Proteomes" id="UP000799302"/>
    </source>
</evidence>
<dbReference type="PANTHER" id="PTHR17695">
    <property type="entry name" value="SMALL SUBUNIT PROCESSOME COMPONENT 20 HOMOLOG"/>
    <property type="match status" value="1"/>
</dbReference>
<feature type="domain" description="U3 small nucleolar RNA-associated protein 20 N-terminal" evidence="2">
    <location>
        <begin position="859"/>
        <end position="1449"/>
    </location>
</feature>
<evidence type="ECO:0000259" key="4">
    <source>
        <dbReference type="Pfam" id="PF23099"/>
    </source>
</evidence>
<gene>
    <name evidence="5" type="ORF">BT63DRAFT_208675</name>
</gene>
<feature type="domain" description="U3 small nucleolar RNA-associated protein 20" evidence="3">
    <location>
        <begin position="1640"/>
        <end position="1860"/>
    </location>
</feature>
<dbReference type="InterPro" id="IPR052575">
    <property type="entry name" value="SSU_processome_comp_20"/>
</dbReference>
<dbReference type="Pfam" id="PF07539">
    <property type="entry name" value="UTP20_N"/>
    <property type="match status" value="1"/>
</dbReference>
<evidence type="ECO:0000256" key="1">
    <source>
        <dbReference type="SAM" id="MobiDB-lite"/>
    </source>
</evidence>
<proteinExistence type="predicted"/>
<sequence>MDRGKKRKSLAIHSILPNKRSKLTKSSKNHTYETFTKRIARLKIDPIRRPHARALDDEDITATASYFRTALENWIELNLSEHFTRFVRDVDPLCDSLPQIIHHADKIFELLISYLEKGNAVSLEPLLDLIAQFAHDLGVRFEKYFSSTVKTVNQLASQTQESEAIEWSFNCLAWLFKYLSRLLIPDLRPLYDAMAPLLGKQKQKLFVSRFAAEALSFLIRRAAVSYHKNKEYLQTIIKHILIDIGKDQDPRLLEQYQLGVISLLSESIKGVNETLNSNGEIVFGEILEQCENIYVRRRQDEDEQVLSLVQGLIATLLHTTNAKTFHPIIKRITTPSHHFEKLSKHYSIKLRMSLVIQISSFREGKSIEDWRPIVNLMLGTIPLVQTGRQFNVCGPEILAALAICQQSCTIDVAIGTVKVLDDISKGPWEGDFLRFCEYHAELGIVKFKNFVLQSFQRFIREISHCDELIMMIPKFASRGLSINMDSLPLAFIEALKKDVLKVDTSNEIHRSSAILEMLKVLPPSEIWDAKALMRFWKRLTKDGQQEHESARKKLLLASGQVLGIVADVHRAWDSNTAAIFAMLCSKAAVLEDREIFWESLLKFVSRNVESMELAVEVQKQIIESIQRAVESPNHIIRSSALKVLATLYQHKSGSVPEILEAAISVEDTQPSLETVRFIEMRVRKIGQLYNAVASDPWISHVIPSYCFGLLRVHFASIWDAVYLAVKDIISSKEGEAAICEVVFRWLNQSVPIDDSMTETLGSHQLQSMDSLEQNTERIDRIFKDTATTTGKLEAQFLRTHAQSPTSTRLDRNQALQVLKCVPQLAEKKSRALVPVLLNWAAPNGTANDEDEDSDFPAERWNRKDQKAMLSLFASFTNPKSLYRAEEVQAAILSLLCHGDIEIQRSALQAIFSRKDKTINQYRDEIEKFLDEAKLREQLTTFLDIGESEEALRDSDRSEVMPIILRILYGRVINRSKGDQQVTRKAVFGLISKLGQDEANWFLNFAMGPFQGVHLVKDGLVETKALEADLMPERKRFGLLNMLKDMLDFLGSTTSSYAGRLVDPVFYCLIQATRQEKELANAMENDDEPNGRGLARSIRSLGLNCLNQLFLICPDFDWSPYVPLLYTEVINLRLEKLHIETTQGISALLRIFGTWAESADYCDFLIIENSELLQKLASCVGFTASKEVVRKFILGHIFLPLLARLKQFGNLDAMKAAITSIAPYLLTQLELALNADPSKELLQDCVTLIADIAQIIQTASPELLKTCCSLLRQPTRKVSTDCKITLLYVLNRSVGGGHINSDLFDDIFNVVCSSLARGVSTNGRVLLTEIAMKLAEVDDSLSEVAALTQDLNSYSVKKLDQPDFARREKAFQDINEKYMSFSSKQWSLLLASCLFYIKDADELAIRASASHSIRRFVQATATKSGEELDSNLQTLQQSILAGIETGIKDQPELVRSEYLAVLSEIIKSLPDWQPTRDLKHVIWNDEEASFFVNILHIQQHRRLRALRRLQEEVGNDTISSKNIAHILVPLLEHFVFEPEDGVLAAEASNTIGFLVQGMDFNQFRSLFRRYIGYIQSKSEKQETVLKLLDHTATSFSYAAKEKVEGTAKSALSRSIPKSENLMQIINEEFLPKFTYFLREKDESFVSRRVAAVVIAARITQALPAEEFRVRFPPLLTDTCNILRSMDQNSRDMTRKALSTICSMVGPVAVGFVVGELRRSLQRGFYLHVLGYSVHSLLESTLELYAPGDLDYCVNDIVGVVLDDVFGSSGQEKDATEYITDKTTKREVKSKKSFDTMQIIASVTTLPRLIDLVRPIKLLLLERLSNKMMRNVDELLRRLELGIVQNKSIKDKDILVFCYQLIQDAYGAKDDETEGDATTGAGPAPLPVKSQQKRVMLSSRQERMTKIIRFGLELIRSIFKKHKDLKTPASVAGFLPIIGDALLQDQEEIKLAAIRLFTSIVAVPLPQIAQDAPVYVEEAVKIVDSSSTANDELSQAALKLVAAVLRERKNVTVSEQTIVSLLKKVKPELQVLSQQGVAFNLLRAAISRKIIVPEIYALIDGLDGVASISVRDHDRTTRDLARGVYLQFVMEYPQTKKRFDGQMKFLVRNLEYEYAEGRQSVMESINMLISRIGPDLVQEIVKQTFWPVVSVMTNDDSSDCRSMAHALLKSIIGRANEDWLRGFLTTIRQLLGPGSKSVAKQTALQCWSKYLAVKTIEAEEVNFVSSTLEAILSDEVGEAEESWQLRYYALNTFLEICKILPEVGLSKQSSQIWQLVYQQVSFPHAWVKFEAAKLAGQLMSQASSPEDSTGLVSQHGLQISNEDACTLTQKHLNILRVGVTQDLASQVIRNLAFFGKHFAESEITWPKAASEQKAQGESDGASSADESDVETEDLPNQQSALQYLFRRLAGILRRESRRKKDTDDEALSRRAVSLIPRSSAFQLIAALCTSLPTDQMQPSLHSILLPLIQLTDASNSIPTSSDPAFEEAYTALASNATELMDMLQTKLGTTEFVTVLQQVKGEIEKRRDERRTKRRIERVTRPEIVEKRKVKVRERDKARRQEKSAVAKGKRRGW</sequence>
<dbReference type="OrthoDB" id="360653at2759"/>
<dbReference type="InterPro" id="IPR046523">
    <property type="entry name" value="UTP20_dom"/>
</dbReference>
<feature type="domain" description="U3 small nucleolar RNA-associated protein 20 C-terminal" evidence="4">
    <location>
        <begin position="2223"/>
        <end position="2559"/>
    </location>
</feature>
<dbReference type="Pfam" id="PF23099">
    <property type="entry name" value="UTP20_C"/>
    <property type="match status" value="1"/>
</dbReference>
<reference evidence="5" key="1">
    <citation type="journal article" date="2020" name="Stud. Mycol.">
        <title>101 Dothideomycetes genomes: a test case for predicting lifestyles and emergence of pathogens.</title>
        <authorList>
            <person name="Haridas S."/>
            <person name="Albert R."/>
            <person name="Binder M."/>
            <person name="Bloem J."/>
            <person name="Labutti K."/>
            <person name="Salamov A."/>
            <person name="Andreopoulos B."/>
            <person name="Baker S."/>
            <person name="Barry K."/>
            <person name="Bills G."/>
            <person name="Bluhm B."/>
            <person name="Cannon C."/>
            <person name="Castanera R."/>
            <person name="Culley D."/>
            <person name="Daum C."/>
            <person name="Ezra D."/>
            <person name="Gonzalez J."/>
            <person name="Henrissat B."/>
            <person name="Kuo A."/>
            <person name="Liang C."/>
            <person name="Lipzen A."/>
            <person name="Lutzoni F."/>
            <person name="Magnuson J."/>
            <person name="Mondo S."/>
            <person name="Nolan M."/>
            <person name="Ohm R."/>
            <person name="Pangilinan J."/>
            <person name="Park H.-J."/>
            <person name="Ramirez L."/>
            <person name="Alfaro M."/>
            <person name="Sun H."/>
            <person name="Tritt A."/>
            <person name="Yoshinaga Y."/>
            <person name="Zwiers L.-H."/>
            <person name="Turgeon B."/>
            <person name="Goodwin S."/>
            <person name="Spatafora J."/>
            <person name="Crous P."/>
            <person name="Grigoriev I."/>
        </authorList>
    </citation>
    <scope>NUCLEOTIDE SEQUENCE</scope>
    <source>
        <strain evidence="5">CBS 115976</strain>
    </source>
</reference>
<dbReference type="SUPFAM" id="SSF48371">
    <property type="entry name" value="ARM repeat"/>
    <property type="match status" value="2"/>
</dbReference>
<dbReference type="InterPro" id="IPR057525">
    <property type="entry name" value="UTP20_C"/>
</dbReference>
<protein>
    <submittedName>
        <fullName evidence="5">Uncharacterized protein</fullName>
    </submittedName>
</protein>
<evidence type="ECO:0000313" key="5">
    <source>
        <dbReference type="EMBL" id="KAF2671097.1"/>
    </source>
</evidence>
<dbReference type="Pfam" id="PF20416">
    <property type="entry name" value="UTP20"/>
    <property type="match status" value="1"/>
</dbReference>
<feature type="compositionally biased region" description="Basic and acidic residues" evidence="1">
    <location>
        <begin position="2548"/>
        <end position="2563"/>
    </location>
</feature>
<dbReference type="PANTHER" id="PTHR17695:SF11">
    <property type="entry name" value="SMALL SUBUNIT PROCESSOME COMPONENT 20 HOMOLOG"/>
    <property type="match status" value="1"/>
</dbReference>
<evidence type="ECO:0000259" key="2">
    <source>
        <dbReference type="Pfam" id="PF07539"/>
    </source>
</evidence>
<feature type="region of interest" description="Disordered" evidence="1">
    <location>
        <begin position="2548"/>
        <end position="2572"/>
    </location>
</feature>
<dbReference type="GO" id="GO:0032040">
    <property type="term" value="C:small-subunit processome"/>
    <property type="evidence" value="ECO:0007669"/>
    <property type="project" value="TreeGrafter"/>
</dbReference>
<dbReference type="Gene3D" id="1.25.10.10">
    <property type="entry name" value="Leucine-rich Repeat Variant"/>
    <property type="match status" value="3"/>
</dbReference>
<accession>A0A6A6UI19</accession>
<dbReference type="GO" id="GO:0030686">
    <property type="term" value="C:90S preribosome"/>
    <property type="evidence" value="ECO:0007669"/>
    <property type="project" value="TreeGrafter"/>
</dbReference>
<dbReference type="Proteomes" id="UP000799302">
    <property type="component" value="Unassembled WGS sequence"/>
</dbReference>
<name>A0A6A6UI19_9PEZI</name>
<dbReference type="InterPro" id="IPR016024">
    <property type="entry name" value="ARM-type_fold"/>
</dbReference>
<feature type="region of interest" description="Disordered" evidence="1">
    <location>
        <begin position="2365"/>
        <end position="2393"/>
    </location>
</feature>